<evidence type="ECO:0000256" key="1">
    <source>
        <dbReference type="SAM" id="SignalP"/>
    </source>
</evidence>
<organism evidence="2 3">
    <name type="scientific">Corynebacterium choanae</name>
    <dbReference type="NCBI Taxonomy" id="1862358"/>
    <lineage>
        <taxon>Bacteria</taxon>
        <taxon>Bacillati</taxon>
        <taxon>Actinomycetota</taxon>
        <taxon>Actinomycetes</taxon>
        <taxon>Mycobacteriales</taxon>
        <taxon>Corynebacteriaceae</taxon>
        <taxon>Corynebacterium</taxon>
    </lineage>
</organism>
<protein>
    <recommendedName>
        <fullName evidence="4">SCP domain-containing protein</fullName>
    </recommendedName>
</protein>
<evidence type="ECO:0000313" key="2">
    <source>
        <dbReference type="EMBL" id="AZA13564.1"/>
    </source>
</evidence>
<gene>
    <name evidence="2" type="ORF">CCHOA_05820</name>
</gene>
<evidence type="ECO:0008006" key="4">
    <source>
        <dbReference type="Google" id="ProtNLM"/>
    </source>
</evidence>
<feature type="chain" id="PRO_5018238803" description="SCP domain-containing protein" evidence="1">
    <location>
        <begin position="33"/>
        <end position="859"/>
    </location>
</feature>
<dbReference type="AlphaFoldDB" id="A0A3G6JBP4"/>
<dbReference type="EMBL" id="CP033896">
    <property type="protein sequence ID" value="AZA13564.1"/>
    <property type="molecule type" value="Genomic_DNA"/>
</dbReference>
<reference evidence="2 3" key="1">
    <citation type="submission" date="2018-11" db="EMBL/GenBank/DDBJ databases">
        <authorList>
            <person name="Kleinhagauer T."/>
            <person name="Glaeser S.P."/>
            <person name="Spergser J."/>
            <person name="Ruckert C."/>
            <person name="Kaempfer P."/>
            <person name="Busse H.-J."/>
        </authorList>
    </citation>
    <scope>NUCLEOTIDE SEQUENCE [LARGE SCALE GENOMIC DNA]</scope>
    <source>
        <strain evidence="2 3">200CH</strain>
    </source>
</reference>
<evidence type="ECO:0000313" key="3">
    <source>
        <dbReference type="Proteomes" id="UP000269019"/>
    </source>
</evidence>
<sequence length="859" mass="92237" precursor="true">MLIGGLLRVGIPIAVILALFSGDALSSGSSAAATNPTDPSVDVVKVTLSYELDGKVVGTEEREVVRGGLVLPTLPTVDGGIYRVAPGFGWNAFSNVTESGTIHVPVQFVPSAGSTTDKEVTVEYVLGDTVVGTEAVTVSDGKNIELTPPTGSEGTYIVDPTFDLAALRDAADGQTVRVPLVEQSKPVQPPTPQQYTVTINYVDNDGQVVKTEQQTVAAGKNATLNLPQAQDGSDREVADSFDSAVLENIQANTTITVNLKPVEAETPVEPAKPANYEVTVKYTYKGEPVSSDKQTVAAEGDATVTLPTAESGATYRIKPGTDTSALQKINKDTEVEIPLEKVFTVPVSYNHHDTVVSSDTVEVVEGESITPVAPTVGDKVYVLDPAVNTGGTGTKQPWEQISSSDPVVIPVLLKSSTPPATISADQAIYTVTLNYVDSQAPEGSAPLKTEQQQVQHGKAATLNLPTNPSGPAYKVADSFDNAVLQNIQQAKTITVPVVAESTPVETVQVDVQYIYRGTKLETETIQVPKGTDAQLTLPKTEVGAFAIKTKQSNIIFDHATGFQYTTQQELDKLKNVTTPQSLTVYLDVVDVYNHKAPAGKRAEDFTQVERAAAAEAARKSVWKRSAMTDYKSQYGTGLRELTGGSYGESNPTLKKFLEHFRAEKATKGDIADVWTAPEITDQDVENLRGLIDFNDRYNAQMAKNISEFRNEMHQPAMEVMPLTDRQKAMVIAHAVAESVANFHQSTQMSVDLYKEVGAIGSGENLWPNSTHDYGANDIYPEEVADSWFLNIMTENTAFLYGKGTTGHLTTLVGVPVLNSGSVPATKMYGAFVGLKEVVNTGSRYGVEKSLTDLYWATDK</sequence>
<dbReference type="KEGG" id="ccho:CCHOA_05820"/>
<proteinExistence type="predicted"/>
<dbReference type="Proteomes" id="UP000269019">
    <property type="component" value="Chromosome"/>
</dbReference>
<feature type="signal peptide" evidence="1">
    <location>
        <begin position="1"/>
        <end position="32"/>
    </location>
</feature>
<accession>A0A3G6JBP4</accession>
<name>A0A3G6JBP4_9CORY</name>
<keyword evidence="3" id="KW-1185">Reference proteome</keyword>
<keyword evidence="1" id="KW-0732">Signal</keyword>
<dbReference type="RefSeq" id="WP_164472397.1">
    <property type="nucleotide sequence ID" value="NZ_CP033896.1"/>
</dbReference>